<keyword evidence="1" id="KW-1133">Transmembrane helix</keyword>
<dbReference type="RefSeq" id="WP_213216821.1">
    <property type="nucleotide sequence ID" value="NZ_QTKU01000003.1"/>
</dbReference>
<comment type="caution">
    <text evidence="2">The sequence shown here is derived from an EMBL/GenBank/DDBJ whole genome shotgun (WGS) entry which is preliminary data.</text>
</comment>
<dbReference type="AlphaFoldDB" id="A0A944CF71"/>
<reference evidence="2" key="2">
    <citation type="journal article" date="2021" name="Microorganisms">
        <title>Bacterial Dimethylsulfoniopropionate Biosynthesis in the East China Sea.</title>
        <authorList>
            <person name="Liu J."/>
            <person name="Zhang Y."/>
            <person name="Liu J."/>
            <person name="Zhong H."/>
            <person name="Williams B.T."/>
            <person name="Zheng Y."/>
            <person name="Curson A.R.J."/>
            <person name="Sun C."/>
            <person name="Sun H."/>
            <person name="Song D."/>
            <person name="Wagner Mackenzie B."/>
            <person name="Bermejo Martinez A."/>
            <person name="Todd J.D."/>
            <person name="Zhang X.H."/>
        </authorList>
    </citation>
    <scope>NUCLEOTIDE SEQUENCE</scope>
    <source>
        <strain evidence="2">AESS21</strain>
    </source>
</reference>
<keyword evidence="1" id="KW-0812">Transmembrane</keyword>
<name>A0A944CF71_9HYPH</name>
<evidence type="ECO:0000256" key="1">
    <source>
        <dbReference type="SAM" id="Phobius"/>
    </source>
</evidence>
<gene>
    <name evidence="2" type="ORF">DYI23_14600</name>
</gene>
<feature type="transmembrane region" description="Helical" evidence="1">
    <location>
        <begin position="9"/>
        <end position="29"/>
    </location>
</feature>
<proteinExistence type="predicted"/>
<protein>
    <submittedName>
        <fullName evidence="2">Uncharacterized protein</fullName>
    </submittedName>
</protein>
<keyword evidence="1" id="KW-0472">Membrane</keyword>
<evidence type="ECO:0000313" key="2">
    <source>
        <dbReference type="EMBL" id="MBS8261452.1"/>
    </source>
</evidence>
<dbReference type="EMBL" id="QTKU01000003">
    <property type="protein sequence ID" value="MBS8261452.1"/>
    <property type="molecule type" value="Genomic_DNA"/>
</dbReference>
<reference evidence="2" key="1">
    <citation type="submission" date="2018-08" db="EMBL/GenBank/DDBJ databases">
        <authorList>
            <person name="Jin W."/>
            <person name="Wang H."/>
            <person name="Yang Y."/>
            <person name="Li M."/>
            <person name="Liu J."/>
        </authorList>
    </citation>
    <scope>NUCLEOTIDE SEQUENCE</scope>
    <source>
        <strain evidence="2">AESS21</strain>
    </source>
</reference>
<dbReference type="Proteomes" id="UP000705379">
    <property type="component" value="Unassembled WGS sequence"/>
</dbReference>
<evidence type="ECO:0000313" key="3">
    <source>
        <dbReference type="Proteomes" id="UP000705379"/>
    </source>
</evidence>
<accession>A0A944CF71</accession>
<feature type="transmembrane region" description="Helical" evidence="1">
    <location>
        <begin position="35"/>
        <end position="55"/>
    </location>
</feature>
<sequence length="72" mass="7785">MLGHKTKIIAGLIGTLMVSIFVIGLAHSISTGFAGFWGGLPFWVIVIFVLAMAVYDFYEECVLGKGCQDSDE</sequence>
<organism evidence="2 3">
    <name type="scientific">Roseibium polysiphoniae</name>
    <dbReference type="NCBI Taxonomy" id="2571221"/>
    <lineage>
        <taxon>Bacteria</taxon>
        <taxon>Pseudomonadati</taxon>
        <taxon>Pseudomonadota</taxon>
        <taxon>Alphaproteobacteria</taxon>
        <taxon>Hyphomicrobiales</taxon>
        <taxon>Stappiaceae</taxon>
        <taxon>Roseibium</taxon>
    </lineage>
</organism>